<feature type="signal peptide" evidence="1">
    <location>
        <begin position="1"/>
        <end position="20"/>
    </location>
</feature>
<evidence type="ECO:0000256" key="1">
    <source>
        <dbReference type="SAM" id="SignalP"/>
    </source>
</evidence>
<organism evidence="2 3">
    <name type="scientific">Ignatzschineria indica</name>
    <dbReference type="NCBI Taxonomy" id="472583"/>
    <lineage>
        <taxon>Bacteria</taxon>
        <taxon>Pseudomonadati</taxon>
        <taxon>Pseudomonadota</taxon>
        <taxon>Gammaproteobacteria</taxon>
        <taxon>Cardiobacteriales</taxon>
        <taxon>Ignatzschineriaceae</taxon>
        <taxon>Ignatzschineria</taxon>
    </lineage>
</organism>
<name>A0A2U2AIM1_9GAMM</name>
<dbReference type="EMBL" id="QEWR01000004">
    <property type="protein sequence ID" value="PWD82512.1"/>
    <property type="molecule type" value="Genomic_DNA"/>
</dbReference>
<accession>A0A2U2AIM1</accession>
<dbReference type="RefSeq" id="WP_109236490.1">
    <property type="nucleotide sequence ID" value="NZ_BMXZ01000003.1"/>
</dbReference>
<feature type="chain" id="PRO_5015607246" evidence="1">
    <location>
        <begin position="21"/>
        <end position="296"/>
    </location>
</feature>
<keyword evidence="1" id="KW-0732">Signal</keyword>
<keyword evidence="3" id="KW-1185">Reference proteome</keyword>
<dbReference type="AlphaFoldDB" id="A0A2U2AIM1"/>
<gene>
    <name evidence="2" type="ORF">DC082_07715</name>
</gene>
<dbReference type="Proteomes" id="UP000244948">
    <property type="component" value="Unassembled WGS sequence"/>
</dbReference>
<protein>
    <submittedName>
        <fullName evidence="2">Uncharacterized protein</fullName>
    </submittedName>
</protein>
<evidence type="ECO:0000313" key="2">
    <source>
        <dbReference type="EMBL" id="PWD82512.1"/>
    </source>
</evidence>
<proteinExistence type="predicted"/>
<sequence length="296" mass="32309">MRKAAMMLCAVGSIATAAYATPFTWNSGFGQGYLEYSLENNDGAELFISCNVGAGADYDHGVTIYFQGNQVPAYDDDGVLAPIELAIDGRSYSVPEETFSDKGAREWNQLTQALSQASFFELFWNGEYLGVFNPQNREISKDLADCRAMRDQNSQDIETAIDTVNPTAKEQKIATNHLDSSALSAPSSTLLAAEYRVSRETPNSSITMILLTAPHSTVTIQDISLNQGNCPLFRANQGAITGHEHLPQALKDLYGTKSAFPLTIKAGEASYLLFKNCPDPNTLEIKTEKGSEFITF</sequence>
<reference evidence="2 3" key="1">
    <citation type="journal article" date="2018" name="Genome Announc.">
        <title>Ignatzschineria cameli sp. nov., isolated from necrotic foot tissue of dromedaries (Camelus dromedarius) and associated maggots (Wohlfahrtia species) in Dubai.</title>
        <authorList>
            <person name="Tsang C.C."/>
            <person name="Tang J.Y."/>
            <person name="Fong J.Y."/>
            <person name="Kinne J."/>
            <person name="Lee H.H."/>
            <person name="Joseph M."/>
            <person name="Jose S."/>
            <person name="Schuster R.K."/>
            <person name="Tang Y."/>
            <person name="Sivakumar S."/>
            <person name="Chen J.H."/>
            <person name="Teng J.L."/>
            <person name="Lau S.K."/>
            <person name="Wernery U."/>
            <person name="Woo P.C."/>
        </authorList>
    </citation>
    <scope>NUCLEOTIDE SEQUENCE [LARGE SCALE GENOMIC DNA]</scope>
    <source>
        <strain evidence="2 3">KCTC 22643</strain>
    </source>
</reference>
<comment type="caution">
    <text evidence="2">The sequence shown here is derived from an EMBL/GenBank/DDBJ whole genome shotgun (WGS) entry which is preliminary data.</text>
</comment>
<evidence type="ECO:0000313" key="3">
    <source>
        <dbReference type="Proteomes" id="UP000244948"/>
    </source>
</evidence>